<comment type="caution">
    <text evidence="2">The sequence shown here is derived from an EMBL/GenBank/DDBJ whole genome shotgun (WGS) entry which is preliminary data.</text>
</comment>
<organism evidence="2 3">
    <name type="scientific">Mongoliibacter ruber</name>
    <dbReference type="NCBI Taxonomy" id="1750599"/>
    <lineage>
        <taxon>Bacteria</taxon>
        <taxon>Pseudomonadati</taxon>
        <taxon>Bacteroidota</taxon>
        <taxon>Cytophagia</taxon>
        <taxon>Cytophagales</taxon>
        <taxon>Cyclobacteriaceae</taxon>
        <taxon>Mongoliibacter</taxon>
    </lineage>
</organism>
<dbReference type="RefSeq" id="WP_106134688.1">
    <property type="nucleotide sequence ID" value="NZ_PVTR01000009.1"/>
</dbReference>
<evidence type="ECO:0000313" key="3">
    <source>
        <dbReference type="Proteomes" id="UP000238157"/>
    </source>
</evidence>
<name>A0A2T0WIC0_9BACT</name>
<protein>
    <submittedName>
        <fullName evidence="2">Uncharacterized protein</fullName>
    </submittedName>
</protein>
<dbReference type="EMBL" id="PVTR01000009">
    <property type="protein sequence ID" value="PRY86274.1"/>
    <property type="molecule type" value="Genomic_DNA"/>
</dbReference>
<sequence>MKNYFILICLFCVAYSTAAQQIPSKEIQIKTALLAAPDELKDGAMVYGYDDKGEFLVLRKGSNDLICLADDPNSPGFNASCYYKGLDEFMERGRQLRKEGKNAKEIFDIREEEVKSGKLKIKDGATLFVLTADDEDYDREKGEVNNSYLRYVVYLPWATAESTGLPLRPSGPAMPWIMDPGTHRAHIMINPPRD</sequence>
<feature type="chain" id="PRO_5015479168" evidence="1">
    <location>
        <begin position="19"/>
        <end position="194"/>
    </location>
</feature>
<evidence type="ECO:0000256" key="1">
    <source>
        <dbReference type="SAM" id="SignalP"/>
    </source>
</evidence>
<dbReference type="OrthoDB" id="9793669at2"/>
<keyword evidence="3" id="KW-1185">Reference proteome</keyword>
<proteinExistence type="predicted"/>
<dbReference type="Proteomes" id="UP000238157">
    <property type="component" value="Unassembled WGS sequence"/>
</dbReference>
<evidence type="ECO:0000313" key="2">
    <source>
        <dbReference type="EMBL" id="PRY86274.1"/>
    </source>
</evidence>
<dbReference type="AlphaFoldDB" id="A0A2T0WIC0"/>
<gene>
    <name evidence="2" type="ORF">CLW00_109121</name>
</gene>
<reference evidence="2 3" key="1">
    <citation type="submission" date="2018-03" db="EMBL/GenBank/DDBJ databases">
        <title>Genomic Encyclopedia of Archaeal and Bacterial Type Strains, Phase II (KMG-II): from individual species to whole genera.</title>
        <authorList>
            <person name="Goeker M."/>
        </authorList>
    </citation>
    <scope>NUCLEOTIDE SEQUENCE [LARGE SCALE GENOMIC DNA]</scope>
    <source>
        <strain evidence="2 3">DSM 27929</strain>
    </source>
</reference>
<feature type="signal peptide" evidence="1">
    <location>
        <begin position="1"/>
        <end position="18"/>
    </location>
</feature>
<keyword evidence="1" id="KW-0732">Signal</keyword>
<accession>A0A2T0WIC0</accession>